<gene>
    <name evidence="1" type="ORF">TNIN_227921</name>
</gene>
<dbReference type="EMBL" id="BMAV01022875">
    <property type="protein sequence ID" value="GFY78214.1"/>
    <property type="molecule type" value="Genomic_DNA"/>
</dbReference>
<evidence type="ECO:0000313" key="1">
    <source>
        <dbReference type="EMBL" id="GFY78214.1"/>
    </source>
</evidence>
<organism evidence="1 2">
    <name type="scientific">Trichonephila inaurata madagascariensis</name>
    <dbReference type="NCBI Taxonomy" id="2747483"/>
    <lineage>
        <taxon>Eukaryota</taxon>
        <taxon>Metazoa</taxon>
        <taxon>Ecdysozoa</taxon>
        <taxon>Arthropoda</taxon>
        <taxon>Chelicerata</taxon>
        <taxon>Arachnida</taxon>
        <taxon>Araneae</taxon>
        <taxon>Araneomorphae</taxon>
        <taxon>Entelegynae</taxon>
        <taxon>Araneoidea</taxon>
        <taxon>Nephilidae</taxon>
        <taxon>Trichonephila</taxon>
        <taxon>Trichonephila inaurata</taxon>
    </lineage>
</organism>
<reference evidence="1" key="1">
    <citation type="submission" date="2020-08" db="EMBL/GenBank/DDBJ databases">
        <title>Multicomponent nature underlies the extraordinary mechanical properties of spider dragline silk.</title>
        <authorList>
            <person name="Kono N."/>
            <person name="Nakamura H."/>
            <person name="Mori M."/>
            <person name="Yoshida Y."/>
            <person name="Ohtoshi R."/>
            <person name="Malay A.D."/>
            <person name="Moran D.A.P."/>
            <person name="Tomita M."/>
            <person name="Numata K."/>
            <person name="Arakawa K."/>
        </authorList>
    </citation>
    <scope>NUCLEOTIDE SEQUENCE</scope>
</reference>
<sequence>MCCSFRLFSQIYLPKLLSSDFPEVGAKLLFGAIFSGSCCFFNEFKTRVCLVVKLACHQTRPEITRKCNKRNAKPLGHHPSIEWSSHIGECNSQKRLNCKKCSEKVPQTTLLL</sequence>
<dbReference type="AlphaFoldDB" id="A0A8X7CM98"/>
<protein>
    <submittedName>
        <fullName evidence="1">Uncharacterized protein</fullName>
    </submittedName>
</protein>
<keyword evidence="2" id="KW-1185">Reference proteome</keyword>
<proteinExistence type="predicted"/>
<name>A0A8X7CM98_9ARAC</name>
<evidence type="ECO:0000313" key="2">
    <source>
        <dbReference type="Proteomes" id="UP000886998"/>
    </source>
</evidence>
<dbReference type="Proteomes" id="UP000886998">
    <property type="component" value="Unassembled WGS sequence"/>
</dbReference>
<accession>A0A8X7CM98</accession>
<comment type="caution">
    <text evidence="1">The sequence shown here is derived from an EMBL/GenBank/DDBJ whole genome shotgun (WGS) entry which is preliminary data.</text>
</comment>